<dbReference type="InterPro" id="IPR036249">
    <property type="entry name" value="Thioredoxin-like_sf"/>
</dbReference>
<proteinExistence type="predicted"/>
<evidence type="ECO:0000256" key="1">
    <source>
        <dbReference type="SAM" id="Phobius"/>
    </source>
</evidence>
<organism evidence="2 3">
    <name type="scientific">Candidatus Onthousia excrementipullorum</name>
    <dbReference type="NCBI Taxonomy" id="2840884"/>
    <lineage>
        <taxon>Bacteria</taxon>
        <taxon>Bacillati</taxon>
        <taxon>Bacillota</taxon>
        <taxon>Bacilli</taxon>
        <taxon>Candidatus Onthousia</taxon>
    </lineage>
</organism>
<dbReference type="SUPFAM" id="SSF52833">
    <property type="entry name" value="Thioredoxin-like"/>
    <property type="match status" value="1"/>
</dbReference>
<dbReference type="InterPro" id="IPR046698">
    <property type="entry name" value="PedC-like"/>
</dbReference>
<feature type="transmembrane region" description="Helical" evidence="1">
    <location>
        <begin position="12"/>
        <end position="32"/>
    </location>
</feature>
<keyword evidence="1" id="KW-0812">Transmembrane</keyword>
<evidence type="ECO:0000313" key="3">
    <source>
        <dbReference type="Proteomes" id="UP000824232"/>
    </source>
</evidence>
<sequence>MKSKKKQKQNYVILVVIYIIVIVLVLYLASLYNTYKNYQKEIPVLQNVISEINPNEVEHYLTENPSPILYLCAASDSECRELEETIKSPLEKNNYEDLVYVNLEDVDDKASFIQNLLDKYGSDFSIGRVPCLIKFTEGKITAVEDGLNGALLTRDEALNFLDINDKAGQ</sequence>
<protein>
    <recommendedName>
        <fullName evidence="4">Thioredoxin domain-containing protein</fullName>
    </recommendedName>
</protein>
<reference evidence="2" key="2">
    <citation type="journal article" date="2021" name="PeerJ">
        <title>Extensive microbial diversity within the chicken gut microbiome revealed by metagenomics and culture.</title>
        <authorList>
            <person name="Gilroy R."/>
            <person name="Ravi A."/>
            <person name="Getino M."/>
            <person name="Pursley I."/>
            <person name="Horton D.L."/>
            <person name="Alikhan N.F."/>
            <person name="Baker D."/>
            <person name="Gharbi K."/>
            <person name="Hall N."/>
            <person name="Watson M."/>
            <person name="Adriaenssens E.M."/>
            <person name="Foster-Nyarko E."/>
            <person name="Jarju S."/>
            <person name="Secka A."/>
            <person name="Antonio M."/>
            <person name="Oren A."/>
            <person name="Chaudhuri R.R."/>
            <person name="La Ragione R."/>
            <person name="Hildebrand F."/>
            <person name="Pallen M.J."/>
        </authorList>
    </citation>
    <scope>NUCLEOTIDE SEQUENCE</scope>
    <source>
        <strain evidence="2">CHK184-20233</strain>
    </source>
</reference>
<gene>
    <name evidence="2" type="ORF">IAB38_00620</name>
</gene>
<dbReference type="EMBL" id="DVHC01000008">
    <property type="protein sequence ID" value="HIR58531.1"/>
    <property type="molecule type" value="Genomic_DNA"/>
</dbReference>
<keyword evidence="1" id="KW-1133">Transmembrane helix</keyword>
<dbReference type="Pfam" id="PF20207">
    <property type="entry name" value="DUF6568"/>
    <property type="match status" value="1"/>
</dbReference>
<comment type="caution">
    <text evidence="2">The sequence shown here is derived from an EMBL/GenBank/DDBJ whole genome shotgun (WGS) entry which is preliminary data.</text>
</comment>
<dbReference type="Gene3D" id="3.40.30.10">
    <property type="entry name" value="Glutaredoxin"/>
    <property type="match status" value="1"/>
</dbReference>
<accession>A0A9D1DTB2</accession>
<name>A0A9D1DTB2_9FIRM</name>
<evidence type="ECO:0008006" key="4">
    <source>
        <dbReference type="Google" id="ProtNLM"/>
    </source>
</evidence>
<keyword evidence="1" id="KW-0472">Membrane</keyword>
<dbReference type="Proteomes" id="UP000824232">
    <property type="component" value="Unassembled WGS sequence"/>
</dbReference>
<reference evidence="2" key="1">
    <citation type="submission" date="2020-10" db="EMBL/GenBank/DDBJ databases">
        <authorList>
            <person name="Gilroy R."/>
        </authorList>
    </citation>
    <scope>NUCLEOTIDE SEQUENCE</scope>
    <source>
        <strain evidence="2">CHK184-20233</strain>
    </source>
</reference>
<evidence type="ECO:0000313" key="2">
    <source>
        <dbReference type="EMBL" id="HIR58531.1"/>
    </source>
</evidence>
<dbReference type="AlphaFoldDB" id="A0A9D1DTB2"/>